<protein>
    <submittedName>
        <fullName evidence="1">Uncharacterized protein</fullName>
    </submittedName>
</protein>
<dbReference type="AlphaFoldDB" id="A0A0L6ZD59"/>
<dbReference type="STRING" id="36844.SAMN04488501_104213"/>
<dbReference type="PATRIC" id="fig|1121318.3.peg.510"/>
<reference evidence="2" key="1">
    <citation type="submission" date="2015-08" db="EMBL/GenBank/DDBJ databases">
        <title>Genome sequence of the strict anaerobe Clostridium homopropionicum LuHBu1 (DSM 5847T).</title>
        <authorList>
            <person name="Poehlein A."/>
            <person name="Beck M."/>
            <person name="Schiel-Bengelsdorf B."/>
            <person name="Bengelsdorf F.R."/>
            <person name="Daniel R."/>
            <person name="Duerre P."/>
        </authorList>
    </citation>
    <scope>NUCLEOTIDE SEQUENCE [LARGE SCALE GENOMIC DNA]</scope>
    <source>
        <strain evidence="2">DSM 5847</strain>
    </source>
</reference>
<accession>A0A0L6ZD59</accession>
<evidence type="ECO:0000313" key="1">
    <source>
        <dbReference type="EMBL" id="KOA20919.1"/>
    </source>
</evidence>
<dbReference type="Proteomes" id="UP000037043">
    <property type="component" value="Unassembled WGS sequence"/>
</dbReference>
<comment type="caution">
    <text evidence="1">The sequence shown here is derived from an EMBL/GenBank/DDBJ whole genome shotgun (WGS) entry which is preliminary data.</text>
</comment>
<dbReference type="RefSeq" id="WP_052220104.1">
    <property type="nucleotide sequence ID" value="NZ_LHUR01000011.1"/>
</dbReference>
<keyword evidence="2" id="KW-1185">Reference proteome</keyword>
<sequence>MRLALNYKNGVKEVLSEEETSKVISSLNYLKIIKYLMNTKKIEVTKIKILDREILAEDLRSMEILF</sequence>
<evidence type="ECO:0000313" key="2">
    <source>
        <dbReference type="Proteomes" id="UP000037043"/>
    </source>
</evidence>
<proteinExistence type="predicted"/>
<gene>
    <name evidence="1" type="ORF">CLHOM_05070</name>
</gene>
<organism evidence="1 2">
    <name type="scientific">Clostridium homopropionicum DSM 5847</name>
    <dbReference type="NCBI Taxonomy" id="1121318"/>
    <lineage>
        <taxon>Bacteria</taxon>
        <taxon>Bacillati</taxon>
        <taxon>Bacillota</taxon>
        <taxon>Clostridia</taxon>
        <taxon>Eubacteriales</taxon>
        <taxon>Clostridiaceae</taxon>
        <taxon>Clostridium</taxon>
    </lineage>
</organism>
<name>A0A0L6ZD59_9CLOT</name>
<dbReference type="EMBL" id="LHUR01000011">
    <property type="protein sequence ID" value="KOA20919.1"/>
    <property type="molecule type" value="Genomic_DNA"/>
</dbReference>